<comment type="similarity">
    <text evidence="1">Belongs to the Iojap/RsfS family.</text>
</comment>
<evidence type="ECO:0000256" key="1">
    <source>
        <dbReference type="ARBA" id="ARBA00010574"/>
    </source>
</evidence>
<dbReference type="Pfam" id="PF02410">
    <property type="entry name" value="RsfS"/>
    <property type="match status" value="1"/>
</dbReference>
<proteinExistence type="inferred from homology"/>
<dbReference type="PANTHER" id="PTHR21043">
    <property type="entry name" value="IOJAP SUPERFAMILY ORTHOLOG"/>
    <property type="match status" value="1"/>
</dbReference>
<dbReference type="SUPFAM" id="SSF81301">
    <property type="entry name" value="Nucleotidyltransferase"/>
    <property type="match status" value="1"/>
</dbReference>
<dbReference type="PANTHER" id="PTHR21043:SF0">
    <property type="entry name" value="MITOCHONDRIAL ASSEMBLY OF RIBOSOMAL LARGE SUBUNIT PROTEIN 1"/>
    <property type="match status" value="1"/>
</dbReference>
<dbReference type="Gene3D" id="3.30.460.10">
    <property type="entry name" value="Beta Polymerase, domain 2"/>
    <property type="match status" value="1"/>
</dbReference>
<evidence type="ECO:0000313" key="2">
    <source>
        <dbReference type="EMBL" id="CAB4603838.1"/>
    </source>
</evidence>
<dbReference type="InterPro" id="IPR004394">
    <property type="entry name" value="Iojap/RsfS/C7orf30"/>
</dbReference>
<dbReference type="AlphaFoldDB" id="A0A6J6H511"/>
<organism evidence="2">
    <name type="scientific">freshwater metagenome</name>
    <dbReference type="NCBI Taxonomy" id="449393"/>
    <lineage>
        <taxon>unclassified sequences</taxon>
        <taxon>metagenomes</taxon>
        <taxon>ecological metagenomes</taxon>
    </lineage>
</organism>
<dbReference type="NCBIfam" id="TIGR00090">
    <property type="entry name" value="rsfS_iojap_ybeB"/>
    <property type="match status" value="1"/>
</dbReference>
<dbReference type="InterPro" id="IPR043519">
    <property type="entry name" value="NT_sf"/>
</dbReference>
<dbReference type="GO" id="GO:0043023">
    <property type="term" value="F:ribosomal large subunit binding"/>
    <property type="evidence" value="ECO:0007669"/>
    <property type="project" value="TreeGrafter"/>
</dbReference>
<dbReference type="GO" id="GO:0017148">
    <property type="term" value="P:negative regulation of translation"/>
    <property type="evidence" value="ECO:0007669"/>
    <property type="project" value="TreeGrafter"/>
</dbReference>
<accession>A0A6J6H511</accession>
<sequence length="130" mass="14416">MVARVADVTVPTTDSLHWVLQAARAADSKTDEETVVLDVGDVLSITGWFVITGGSNTRQVKALASFIEEEVAAAGGPKPVRIEGLDSMQWVLLDYGDFIVHVLLKETRDFYDIERLWRDVPVIEWAEAES</sequence>
<dbReference type="GO" id="GO:0090071">
    <property type="term" value="P:negative regulation of ribosome biogenesis"/>
    <property type="evidence" value="ECO:0007669"/>
    <property type="project" value="TreeGrafter"/>
</dbReference>
<gene>
    <name evidence="2" type="ORF">UFOPK1835_00625</name>
</gene>
<reference evidence="2" key="1">
    <citation type="submission" date="2020-05" db="EMBL/GenBank/DDBJ databases">
        <authorList>
            <person name="Chiriac C."/>
            <person name="Salcher M."/>
            <person name="Ghai R."/>
            <person name="Kavagutti S V."/>
        </authorList>
    </citation>
    <scope>NUCLEOTIDE SEQUENCE</scope>
</reference>
<dbReference type="EMBL" id="CAEZUP010000018">
    <property type="protein sequence ID" value="CAB4603838.1"/>
    <property type="molecule type" value="Genomic_DNA"/>
</dbReference>
<name>A0A6J6H511_9ZZZZ</name>
<protein>
    <submittedName>
        <fullName evidence="2">Unannotated protein</fullName>
    </submittedName>
</protein>
<dbReference type="HAMAP" id="MF_01477">
    <property type="entry name" value="Iojap_RsfS"/>
    <property type="match status" value="1"/>
</dbReference>